<gene>
    <name evidence="2" type="ORF">GCM10007380_15530</name>
</gene>
<sequence length="76" mass="9082">MVLMVLKSISLILLIIFGVLALYEAVKTYKHFNKYFKEKKTNKVLKADYYKKAKKMYLYYGVIVILIFLYGLLKKY</sequence>
<accession>A0A8J3EY51</accession>
<comment type="caution">
    <text evidence="2">The sequence shown here is derived from an EMBL/GenBank/DDBJ whole genome shotgun (WGS) entry which is preliminary data.</text>
</comment>
<reference evidence="3" key="1">
    <citation type="journal article" date="2019" name="Int. J. Syst. Evol. Microbiol.">
        <title>The Global Catalogue of Microorganisms (GCM) 10K type strain sequencing project: providing services to taxonomists for standard genome sequencing and annotation.</title>
        <authorList>
            <consortium name="The Broad Institute Genomics Platform"/>
            <consortium name="The Broad Institute Genome Sequencing Center for Infectious Disease"/>
            <person name="Wu L."/>
            <person name="Ma J."/>
        </authorList>
    </citation>
    <scope>NUCLEOTIDE SEQUENCE [LARGE SCALE GENOMIC DNA]</scope>
    <source>
        <strain evidence="3">CGMCC 1.14993</strain>
    </source>
</reference>
<keyword evidence="1" id="KW-0812">Transmembrane</keyword>
<dbReference type="RefSeq" id="WP_087997954.1">
    <property type="nucleotide sequence ID" value="NZ_BMHB01000001.1"/>
</dbReference>
<protein>
    <submittedName>
        <fullName evidence="2">Uncharacterized protein</fullName>
    </submittedName>
</protein>
<feature type="transmembrane region" description="Helical" evidence="1">
    <location>
        <begin position="56"/>
        <end position="73"/>
    </location>
</feature>
<evidence type="ECO:0000313" key="3">
    <source>
        <dbReference type="Proteomes" id="UP000626244"/>
    </source>
</evidence>
<keyword evidence="3" id="KW-1185">Reference proteome</keyword>
<keyword evidence="1" id="KW-1133">Transmembrane helix</keyword>
<keyword evidence="1" id="KW-0472">Membrane</keyword>
<evidence type="ECO:0000313" key="2">
    <source>
        <dbReference type="EMBL" id="GGI12961.1"/>
    </source>
</evidence>
<organism evidence="2 3">
    <name type="scientific">Gottfriedia solisilvae</name>
    <dbReference type="NCBI Taxonomy" id="1516104"/>
    <lineage>
        <taxon>Bacteria</taxon>
        <taxon>Bacillati</taxon>
        <taxon>Bacillota</taxon>
        <taxon>Bacilli</taxon>
        <taxon>Bacillales</taxon>
        <taxon>Bacillaceae</taxon>
        <taxon>Gottfriedia</taxon>
    </lineage>
</organism>
<feature type="transmembrane region" description="Helical" evidence="1">
    <location>
        <begin position="6"/>
        <end position="26"/>
    </location>
</feature>
<name>A0A8J3EY51_9BACI</name>
<dbReference type="AlphaFoldDB" id="A0A8J3EY51"/>
<dbReference type="Proteomes" id="UP000626244">
    <property type="component" value="Unassembled WGS sequence"/>
</dbReference>
<evidence type="ECO:0000256" key="1">
    <source>
        <dbReference type="SAM" id="Phobius"/>
    </source>
</evidence>
<proteinExistence type="predicted"/>
<dbReference type="EMBL" id="BMHB01000001">
    <property type="protein sequence ID" value="GGI12961.1"/>
    <property type="molecule type" value="Genomic_DNA"/>
</dbReference>